<evidence type="ECO:0000259" key="2">
    <source>
        <dbReference type="Pfam" id="PF15919"/>
    </source>
</evidence>
<keyword evidence="4" id="KW-1185">Reference proteome</keyword>
<dbReference type="EMBL" id="JBAFSM010000047">
    <property type="protein sequence ID" value="MEG3439390.1"/>
    <property type="molecule type" value="Genomic_DNA"/>
</dbReference>
<dbReference type="InterPro" id="IPR035069">
    <property type="entry name" value="TTHA1013/TTHA0281-like"/>
</dbReference>
<dbReference type="Pfam" id="PF15919">
    <property type="entry name" value="HicB_lk_antitox"/>
    <property type="match status" value="1"/>
</dbReference>
<dbReference type="SUPFAM" id="SSF143100">
    <property type="entry name" value="TTHA1013/TTHA0281-like"/>
    <property type="match status" value="1"/>
</dbReference>
<proteinExistence type="predicted"/>
<evidence type="ECO:0000256" key="1">
    <source>
        <dbReference type="SAM" id="MobiDB-lite"/>
    </source>
</evidence>
<sequence>MGRQRQSGDRSMTVAKPQTDSKRQVLLYPGEDGYFIAEVPSLLGCISQGKTREEALRNIEEAIELYIEVLSDRGEIN</sequence>
<accession>A0AAW9QVL1</accession>
<protein>
    <submittedName>
        <fullName evidence="3">Type II toxin-antitoxin system HicB family antitoxin</fullName>
    </submittedName>
</protein>
<dbReference type="Gene3D" id="3.30.160.250">
    <property type="match status" value="1"/>
</dbReference>
<feature type="domain" description="HicB-like antitoxin of toxin-antitoxin system" evidence="2">
    <location>
        <begin position="29"/>
        <end position="75"/>
    </location>
</feature>
<organism evidence="3 4">
    <name type="scientific">Pannus brasiliensis CCIBt3594</name>
    <dbReference type="NCBI Taxonomy" id="1427578"/>
    <lineage>
        <taxon>Bacteria</taxon>
        <taxon>Bacillati</taxon>
        <taxon>Cyanobacteriota</taxon>
        <taxon>Cyanophyceae</taxon>
        <taxon>Oscillatoriophycideae</taxon>
        <taxon>Chroococcales</taxon>
        <taxon>Microcystaceae</taxon>
        <taxon>Pannus</taxon>
    </lineage>
</organism>
<evidence type="ECO:0000313" key="3">
    <source>
        <dbReference type="EMBL" id="MEG3439390.1"/>
    </source>
</evidence>
<gene>
    <name evidence="3" type="ORF">V0288_19845</name>
</gene>
<reference evidence="3 4" key="1">
    <citation type="submission" date="2024-01" db="EMBL/GenBank/DDBJ databases">
        <title>Genomic insights into the taxonomy and metabolism of the cyanobacterium Pannus brasiliensis CCIBt3594.</title>
        <authorList>
            <person name="Machado M."/>
            <person name="Botero N.B."/>
            <person name="Andreote A.P.D."/>
            <person name="Feitosa A.M.T."/>
            <person name="Popin R."/>
            <person name="Sivonen K."/>
            <person name="Fiore M.F."/>
        </authorList>
    </citation>
    <scope>NUCLEOTIDE SEQUENCE [LARGE SCALE GENOMIC DNA]</scope>
    <source>
        <strain evidence="3 4">CCIBt3594</strain>
    </source>
</reference>
<dbReference type="AlphaFoldDB" id="A0AAW9QVL1"/>
<dbReference type="InterPro" id="IPR051404">
    <property type="entry name" value="TA_system_antitoxin"/>
</dbReference>
<dbReference type="Proteomes" id="UP001328733">
    <property type="component" value="Unassembled WGS sequence"/>
</dbReference>
<dbReference type="PANTHER" id="PTHR34504">
    <property type="entry name" value="ANTITOXIN HICB"/>
    <property type="match status" value="1"/>
</dbReference>
<feature type="region of interest" description="Disordered" evidence="1">
    <location>
        <begin position="1"/>
        <end position="20"/>
    </location>
</feature>
<comment type="caution">
    <text evidence="3">The sequence shown here is derived from an EMBL/GenBank/DDBJ whole genome shotgun (WGS) entry which is preliminary data.</text>
</comment>
<dbReference type="PANTHER" id="PTHR34504:SF2">
    <property type="entry name" value="UPF0150 PROTEIN SSL0259"/>
    <property type="match status" value="1"/>
</dbReference>
<dbReference type="InterPro" id="IPR031807">
    <property type="entry name" value="HicB-like"/>
</dbReference>
<name>A0AAW9QVL1_9CHRO</name>
<evidence type="ECO:0000313" key="4">
    <source>
        <dbReference type="Proteomes" id="UP001328733"/>
    </source>
</evidence>